<name>A0ABC9YYQ2_9NOCA</name>
<gene>
    <name evidence="1" type="ORF">NSK11_contig00088-0031</name>
</gene>
<accession>A0ABC9YYQ2</accession>
<dbReference type="AlphaFoldDB" id="A0ABC9YYQ2"/>
<evidence type="ECO:0000313" key="1">
    <source>
        <dbReference type="EMBL" id="GAP30625.1"/>
    </source>
</evidence>
<dbReference type="Proteomes" id="UP000037179">
    <property type="component" value="Unassembled WGS sequence"/>
</dbReference>
<proteinExistence type="predicted"/>
<reference evidence="2" key="1">
    <citation type="submission" date="2015-07" db="EMBL/GenBank/DDBJ databases">
        <title>Nocardia seriolae U-1 whole genome shotgun sequence.</title>
        <authorList>
            <person name="Imajoh M."/>
            <person name="Fukumoto Y."/>
            <person name="Sukeda M."/>
            <person name="Yamane J."/>
            <person name="Yamasaki K."/>
            <person name="Shimizu M."/>
            <person name="Ohnishi K."/>
            <person name="Oshima S."/>
        </authorList>
    </citation>
    <scope>NUCLEOTIDE SEQUENCE [LARGE SCALE GENOMIC DNA]</scope>
    <source>
        <strain evidence="2">U-1</strain>
    </source>
</reference>
<keyword evidence="2" id="KW-1185">Reference proteome</keyword>
<organism evidence="1 2">
    <name type="scientific">Nocardia seriolae</name>
    <dbReference type="NCBI Taxonomy" id="37332"/>
    <lineage>
        <taxon>Bacteria</taxon>
        <taxon>Bacillati</taxon>
        <taxon>Actinomycetota</taxon>
        <taxon>Actinomycetes</taxon>
        <taxon>Mycobacteriales</taxon>
        <taxon>Nocardiaceae</taxon>
        <taxon>Nocardia</taxon>
    </lineage>
</organism>
<evidence type="ECO:0000313" key="2">
    <source>
        <dbReference type="Proteomes" id="UP000037179"/>
    </source>
</evidence>
<reference evidence="1 2" key="2">
    <citation type="journal article" date="2016" name="Genome Announc.">
        <title>Draft Genome Sequence of Erythromycin- and Oxytetracycline-Sensitive Nocardia seriolae Strain U-1 (NBRC 110359).</title>
        <authorList>
            <person name="Imajoh M."/>
            <person name="Sukeda M."/>
            <person name="Shimizu M."/>
            <person name="Yamane J."/>
            <person name="Ohnishi K."/>
            <person name="Oshima S."/>
        </authorList>
    </citation>
    <scope>NUCLEOTIDE SEQUENCE [LARGE SCALE GENOMIC DNA]</scope>
    <source>
        <strain evidence="1 2">U-1</strain>
    </source>
</reference>
<comment type="caution">
    <text evidence="1">The sequence shown here is derived from an EMBL/GenBank/DDBJ whole genome shotgun (WGS) entry which is preliminary data.</text>
</comment>
<dbReference type="EMBL" id="BBYQ01000088">
    <property type="protein sequence ID" value="GAP30625.1"/>
    <property type="molecule type" value="Genomic_DNA"/>
</dbReference>
<protein>
    <submittedName>
        <fullName evidence="1">Beta-lactamase class C</fullName>
    </submittedName>
</protein>
<sequence>MDITVTEPWNVPGLRLGWRHTETCAHIVPATGTVLLPRVGMDGPAPDSTMRDFWSYTATFDAG</sequence>